<protein>
    <recommendedName>
        <fullName evidence="6">Ribose 1,5-bisphosphate phosphokinase PhnN</fullName>
        <ecNumber evidence="6">2.7.4.23</ecNumber>
    </recommendedName>
    <alternativeName>
        <fullName evidence="6">Ribose 1,5-bisphosphokinase</fullName>
    </alternativeName>
</protein>
<keyword evidence="3 6" id="KW-0808">Transferase</keyword>
<evidence type="ECO:0000256" key="3">
    <source>
        <dbReference type="ARBA" id="ARBA00022679"/>
    </source>
</evidence>
<evidence type="ECO:0000313" key="8">
    <source>
        <dbReference type="Proteomes" id="UP001628091"/>
    </source>
</evidence>
<name>A0ABQ0H4D3_9HYPH</name>
<dbReference type="InterPro" id="IPR012699">
    <property type="entry name" value="PhnN"/>
</dbReference>
<dbReference type="NCBIfam" id="TIGR02322">
    <property type="entry name" value="phosphon_PhnN"/>
    <property type="match status" value="1"/>
</dbReference>
<keyword evidence="8" id="KW-1185">Reference proteome</keyword>
<evidence type="ECO:0000256" key="4">
    <source>
        <dbReference type="ARBA" id="ARBA00022741"/>
    </source>
</evidence>
<gene>
    <name evidence="7" type="primary">phnN_2</name>
    <name evidence="6" type="synonym">phnN</name>
    <name evidence="7" type="ORF">PPNSA23_37330</name>
</gene>
<evidence type="ECO:0000256" key="2">
    <source>
        <dbReference type="ARBA" id="ARBA00005069"/>
    </source>
</evidence>
<evidence type="ECO:0000256" key="5">
    <source>
        <dbReference type="ARBA" id="ARBA00022840"/>
    </source>
</evidence>
<comment type="catalytic activity">
    <reaction evidence="1 6">
        <text>alpha-D-ribose 1,5-bisphosphate + ATP = 5-phospho-alpha-D-ribose 1-diphosphate + ADP</text>
        <dbReference type="Rhea" id="RHEA:20109"/>
        <dbReference type="ChEBI" id="CHEBI:30616"/>
        <dbReference type="ChEBI" id="CHEBI:58017"/>
        <dbReference type="ChEBI" id="CHEBI:68688"/>
        <dbReference type="ChEBI" id="CHEBI:456216"/>
        <dbReference type="EC" id="2.7.4.23"/>
    </reaction>
</comment>
<accession>A0ABQ0H4D3</accession>
<evidence type="ECO:0000256" key="1">
    <source>
        <dbReference type="ARBA" id="ARBA00000373"/>
    </source>
</evidence>
<comment type="function">
    <text evidence="6">Catalyzes the phosphorylation of ribose 1,5-bisphosphate to 5-phospho-D-ribosyl alpha-1-diphosphate (PRPP).</text>
</comment>
<proteinExistence type="inferred from homology"/>
<dbReference type="SUPFAM" id="SSF52540">
    <property type="entry name" value="P-loop containing nucleoside triphosphate hydrolases"/>
    <property type="match status" value="1"/>
</dbReference>
<dbReference type="HAMAP" id="MF_00836">
    <property type="entry name" value="PhnN"/>
    <property type="match status" value="1"/>
</dbReference>
<organism evidence="7 8">
    <name type="scientific">Phyllobacterium phragmitis</name>
    <dbReference type="NCBI Taxonomy" id="2670329"/>
    <lineage>
        <taxon>Bacteria</taxon>
        <taxon>Pseudomonadati</taxon>
        <taxon>Pseudomonadota</taxon>
        <taxon>Alphaproteobacteria</taxon>
        <taxon>Hyphomicrobiales</taxon>
        <taxon>Phyllobacteriaceae</taxon>
        <taxon>Phyllobacterium</taxon>
    </lineage>
</organism>
<reference evidence="7 8" key="1">
    <citation type="submission" date="2024-10" db="EMBL/GenBank/DDBJ databases">
        <title>Isolation, draft genome sequencing and identification of Phyllobacterium sp. NSA23, isolated from leaf soil.</title>
        <authorList>
            <person name="Akita H."/>
        </authorList>
    </citation>
    <scope>NUCLEOTIDE SEQUENCE [LARGE SCALE GENOMIC DNA]</scope>
    <source>
        <strain evidence="7 8">NSA23</strain>
    </source>
</reference>
<comment type="caution">
    <text evidence="7">The sequence shown here is derived from an EMBL/GenBank/DDBJ whole genome shotgun (WGS) entry which is preliminary data.</text>
</comment>
<keyword evidence="4 6" id="KW-0547">Nucleotide-binding</keyword>
<feature type="binding site" evidence="6">
    <location>
        <begin position="14"/>
        <end position="21"/>
    </location>
    <ligand>
        <name>ATP</name>
        <dbReference type="ChEBI" id="CHEBI:30616"/>
    </ligand>
</feature>
<dbReference type="InterPro" id="IPR027417">
    <property type="entry name" value="P-loop_NTPase"/>
</dbReference>
<evidence type="ECO:0000313" key="7">
    <source>
        <dbReference type="EMBL" id="GAB1583790.1"/>
    </source>
</evidence>
<dbReference type="EMBL" id="BAAFZP010000002">
    <property type="protein sequence ID" value="GAB1583790.1"/>
    <property type="molecule type" value="Genomic_DNA"/>
</dbReference>
<comment type="similarity">
    <text evidence="6">Belongs to the ribose 1,5-bisphosphokinase family.</text>
</comment>
<dbReference type="Gene3D" id="3.40.50.300">
    <property type="entry name" value="P-loop containing nucleotide triphosphate hydrolases"/>
    <property type="match status" value="1"/>
</dbReference>
<dbReference type="EC" id="2.7.4.23" evidence="6"/>
<evidence type="ECO:0000256" key="6">
    <source>
        <dbReference type="HAMAP-Rule" id="MF_00836"/>
    </source>
</evidence>
<keyword evidence="5 6" id="KW-0067">ATP-binding</keyword>
<comment type="pathway">
    <text evidence="2 6">Metabolic intermediate biosynthesis; 5-phospho-alpha-D-ribose 1-diphosphate biosynthesis; 5-phospho-alpha-D-ribose 1-diphosphate from D-ribose 5-phosphate (route II): step 3/3.</text>
</comment>
<sequence>MSPDRCGAFVAIVGPSGAGKDTLMREAGALLAGRTNIRFARRVVTRPADKTLEDHDTLDDAAFEAAAARGEFCLSWQAHGLSYGLPRLIQDEMCAGCVVVANISRRVIPEATRVFPVTDVIEITAQPEIRAWRLLSRGRETAASVRERISREVACDVPLSVRRFIRIDNSADLSQAARKLAEHLKGS</sequence>
<dbReference type="Proteomes" id="UP001628091">
    <property type="component" value="Unassembled WGS sequence"/>
</dbReference>